<gene>
    <name evidence="2" type="ORF">NNL22_11115</name>
</gene>
<name>A0A9E8HPS8_9ALTE</name>
<protein>
    <submittedName>
        <fullName evidence="2">Efflux RND transporter permease subunit</fullName>
    </submittedName>
</protein>
<dbReference type="AlphaFoldDB" id="A0A9E8HPS8"/>
<dbReference type="Gene3D" id="3.30.70.1430">
    <property type="entry name" value="Multidrug efflux transporter AcrB pore domain"/>
    <property type="match status" value="2"/>
</dbReference>
<keyword evidence="1" id="KW-1133">Transmembrane helix</keyword>
<organism evidence="2 3">
    <name type="scientific">Alkalimarinus sediminis</name>
    <dbReference type="NCBI Taxonomy" id="1632866"/>
    <lineage>
        <taxon>Bacteria</taxon>
        <taxon>Pseudomonadati</taxon>
        <taxon>Pseudomonadota</taxon>
        <taxon>Gammaproteobacteria</taxon>
        <taxon>Alteromonadales</taxon>
        <taxon>Alteromonadaceae</taxon>
        <taxon>Alkalimarinus</taxon>
    </lineage>
</organism>
<dbReference type="Gene3D" id="1.20.1640.10">
    <property type="entry name" value="Multidrug efflux transporter AcrB transmembrane domain"/>
    <property type="match status" value="2"/>
</dbReference>
<feature type="transmembrane region" description="Helical" evidence="1">
    <location>
        <begin position="432"/>
        <end position="451"/>
    </location>
</feature>
<dbReference type="InterPro" id="IPR027463">
    <property type="entry name" value="AcrB_DN_DC_subdom"/>
</dbReference>
<evidence type="ECO:0000313" key="2">
    <source>
        <dbReference type="EMBL" id="UZW73589.1"/>
    </source>
</evidence>
<feature type="transmembrane region" description="Helical" evidence="1">
    <location>
        <begin position="526"/>
        <end position="544"/>
    </location>
</feature>
<keyword evidence="1" id="KW-0472">Membrane</keyword>
<dbReference type="Gene3D" id="3.30.70.1320">
    <property type="entry name" value="Multidrug efflux transporter AcrB pore domain like"/>
    <property type="match status" value="1"/>
</dbReference>
<feature type="transmembrane region" description="Helical" evidence="1">
    <location>
        <begin position="362"/>
        <end position="381"/>
    </location>
</feature>
<dbReference type="Pfam" id="PF00873">
    <property type="entry name" value="ACR_tran"/>
    <property type="match status" value="1"/>
</dbReference>
<feature type="transmembrane region" description="Helical" evidence="1">
    <location>
        <begin position="851"/>
        <end position="871"/>
    </location>
</feature>
<dbReference type="GO" id="GO:0042910">
    <property type="term" value="F:xenobiotic transmembrane transporter activity"/>
    <property type="evidence" value="ECO:0007669"/>
    <property type="project" value="TreeGrafter"/>
</dbReference>
<dbReference type="SUPFAM" id="SSF82693">
    <property type="entry name" value="Multidrug efflux transporter AcrB pore domain, PN1, PN2, PC1 and PC2 subdomains"/>
    <property type="match status" value="2"/>
</dbReference>
<feature type="transmembrane region" description="Helical" evidence="1">
    <location>
        <begin position="463"/>
        <end position="486"/>
    </location>
</feature>
<proteinExistence type="predicted"/>
<feature type="transmembrane region" description="Helical" evidence="1">
    <location>
        <begin position="340"/>
        <end position="357"/>
    </location>
</feature>
<dbReference type="SUPFAM" id="SSF82866">
    <property type="entry name" value="Multidrug efflux transporter AcrB transmembrane domain"/>
    <property type="match status" value="2"/>
</dbReference>
<sequence length="1066" mass="116682">MSNSNRNLIDWAINRRRSTLLVLLFLLTSGIFAYQAIPKESEPDIAIPIIYVSMFHDGISSTDAERLLVRPMEKELKSIEGVKEMSATAGENHASVTLEFDAGFDSQSALADVREKVDRAKVNLPSETEEPEVNEVNVALFPVLSMSLSGPIQERNLLRIARDLKDDIEALPGVLEVDIGGDRDEVLEIIVDPLVLETYNINFESVLNIVNRNNQLVAAGAIDSGYGRQVMKVSGVIEDLDDILALPIKVVGDTVVSFRDVATVRRAFKDPQGFARVNGEPAISLEVKKRVGSNIIEVIDQVKQIVKAKEAYWPSSLKHTYIIDKSGQIVDMLKDLQNNVSSAIVMVMIVIVGALGLRSSLLVGVAIPASFLTGILIIYAMGFTLNIVVLFSLILVVGMLVDGAIVVTELASRNQEQGLPAGKAFSQASKRMAWPIIGSTATTLAVFLPLIAWPGTVGEFMKFLPITVIICLLASLAVALIFLPVLGSWLGGSRQKSSQNEVSTQSLLMSGYVRLLGALLRHPSKTLLLAMMIIAITYVAYAQLGKGVEFFPDVEPETAQVLVHARGDLSIYEKDQLLKEVEQRLYGMSELKSLYARSFNQSQSNVAEDVIGSIQFQFIDWQSRRVASEILAEMKAKTADLAGIQLEFRKEENGPSGGKPIQLQVSAVIPGHVQEAVTTIRRKMTELGGFKDVEDNRALPGIEWRLQVDRQASAQYGADIALIGSAIQMITNGYRVSDYRPYDSDEEIDISIRFPRKERTLDKFDNFSIQTEKGMIPLSNFVTLTPAPKTGTIKRVDGKRVITIQADVEEGQLVSERLQSLQALFKDGGLKPDVKITVKGEDEDQRETAEFLTSAFVLAVFMMLLLLVTQFNSFYQSLLVLSAIVFSTAGVLIGLLVTAQPFGVVMVGLGIIALAGIVVNNNIVLIDTYNAYLKEGLSPYDAALITGELRLRPVLLTAGTTILGLIPMVLSMNIDFVNRDVTFGAPSTQWWTQLSSAIAGGLAFATLLTLFLTPCLLVMGANVSSYLKQKKAKHTNPEGHVKHNIMADQSVEQRKVVQKELISANE</sequence>
<feature type="transmembrane region" description="Helical" evidence="1">
    <location>
        <begin position="954"/>
        <end position="974"/>
    </location>
</feature>
<feature type="transmembrane region" description="Helical" evidence="1">
    <location>
        <begin position="903"/>
        <end position="925"/>
    </location>
</feature>
<dbReference type="KEGG" id="asem:NNL22_11115"/>
<dbReference type="Gene3D" id="3.30.70.1440">
    <property type="entry name" value="Multidrug efflux transporter AcrB pore domain"/>
    <property type="match status" value="1"/>
</dbReference>
<dbReference type="EMBL" id="CP101527">
    <property type="protein sequence ID" value="UZW73589.1"/>
    <property type="molecule type" value="Genomic_DNA"/>
</dbReference>
<dbReference type="PANTHER" id="PTHR32063:SF0">
    <property type="entry name" value="SWARMING MOTILITY PROTEIN SWRC"/>
    <property type="match status" value="1"/>
</dbReference>
<dbReference type="SUPFAM" id="SSF82714">
    <property type="entry name" value="Multidrug efflux transporter AcrB TolC docking domain, DN and DC subdomains"/>
    <property type="match status" value="2"/>
</dbReference>
<dbReference type="Proteomes" id="UP001164472">
    <property type="component" value="Chromosome"/>
</dbReference>
<keyword evidence="3" id="KW-1185">Reference proteome</keyword>
<dbReference type="PANTHER" id="PTHR32063">
    <property type="match status" value="1"/>
</dbReference>
<dbReference type="GO" id="GO:0005886">
    <property type="term" value="C:plasma membrane"/>
    <property type="evidence" value="ECO:0007669"/>
    <property type="project" value="TreeGrafter"/>
</dbReference>
<dbReference type="InterPro" id="IPR001036">
    <property type="entry name" value="Acrflvin-R"/>
</dbReference>
<evidence type="ECO:0000313" key="3">
    <source>
        <dbReference type="Proteomes" id="UP001164472"/>
    </source>
</evidence>
<feature type="transmembrane region" description="Helical" evidence="1">
    <location>
        <begin position="878"/>
        <end position="897"/>
    </location>
</feature>
<dbReference type="RefSeq" id="WP_251809730.1">
    <property type="nucleotide sequence ID" value="NZ_CP101527.1"/>
</dbReference>
<accession>A0A9E8HPS8</accession>
<reference evidence="2" key="1">
    <citation type="submission" date="2022-07" db="EMBL/GenBank/DDBJ databases">
        <title>Alkalimarinus sp. nov., isolated from gut of a Alitta virens.</title>
        <authorList>
            <person name="Yang A.I."/>
            <person name="Shin N.-R."/>
        </authorList>
    </citation>
    <scope>NUCLEOTIDE SEQUENCE</scope>
    <source>
        <strain evidence="2">FA028</strain>
    </source>
</reference>
<feature type="transmembrane region" description="Helical" evidence="1">
    <location>
        <begin position="994"/>
        <end position="1021"/>
    </location>
</feature>
<feature type="transmembrane region" description="Helical" evidence="1">
    <location>
        <begin position="387"/>
        <end position="411"/>
    </location>
</feature>
<evidence type="ECO:0000256" key="1">
    <source>
        <dbReference type="SAM" id="Phobius"/>
    </source>
</evidence>
<dbReference type="PRINTS" id="PR00702">
    <property type="entry name" value="ACRIFLAVINRP"/>
</dbReference>
<dbReference type="Gene3D" id="3.30.2090.10">
    <property type="entry name" value="Multidrug efflux transporter AcrB TolC docking domain, DN and DC subdomains"/>
    <property type="match status" value="2"/>
</dbReference>
<keyword evidence="1" id="KW-0812">Transmembrane</keyword>